<feature type="domain" description="Alpha-D-phosphohexomutase alpha/beta/alpha" evidence="10">
    <location>
        <begin position="40"/>
        <end position="179"/>
    </location>
</feature>
<accession>A0A225DEA2</accession>
<feature type="domain" description="Alpha-D-phosphohexomutase alpha/beta/alpha" evidence="12">
    <location>
        <begin position="323"/>
        <end position="441"/>
    </location>
</feature>
<dbReference type="PROSITE" id="PS00710">
    <property type="entry name" value="PGM_PMM"/>
    <property type="match status" value="1"/>
</dbReference>
<dbReference type="PANTHER" id="PTHR45745">
    <property type="entry name" value="PHOSPHOMANNOMUTASE 45A"/>
    <property type="match status" value="1"/>
</dbReference>
<evidence type="ECO:0000256" key="7">
    <source>
        <dbReference type="RuleBase" id="RU004326"/>
    </source>
</evidence>
<evidence type="ECO:0000259" key="9">
    <source>
        <dbReference type="Pfam" id="PF00408"/>
    </source>
</evidence>
<dbReference type="GO" id="GO:0000287">
    <property type="term" value="F:magnesium ion binding"/>
    <property type="evidence" value="ECO:0007669"/>
    <property type="project" value="InterPro"/>
</dbReference>
<evidence type="ECO:0000256" key="2">
    <source>
        <dbReference type="ARBA" id="ARBA00010231"/>
    </source>
</evidence>
<dbReference type="GO" id="GO:0008973">
    <property type="term" value="F:phosphopentomutase activity"/>
    <property type="evidence" value="ECO:0007669"/>
    <property type="project" value="TreeGrafter"/>
</dbReference>
<feature type="region of interest" description="Disordered" evidence="8">
    <location>
        <begin position="550"/>
        <end position="579"/>
    </location>
</feature>
<dbReference type="Proteomes" id="UP000214646">
    <property type="component" value="Unassembled WGS sequence"/>
</dbReference>
<dbReference type="EMBL" id="NIDE01000009">
    <property type="protein sequence ID" value="OWK39792.1"/>
    <property type="molecule type" value="Genomic_DNA"/>
</dbReference>
<dbReference type="Pfam" id="PF02880">
    <property type="entry name" value="PGM_PMM_III"/>
    <property type="match status" value="1"/>
</dbReference>
<keyword evidence="3" id="KW-0597">Phosphoprotein</keyword>
<evidence type="ECO:0000313" key="13">
    <source>
        <dbReference type="EMBL" id="OWK39792.1"/>
    </source>
</evidence>
<dbReference type="NCBIfam" id="TIGR01132">
    <property type="entry name" value="pgm"/>
    <property type="match status" value="1"/>
</dbReference>
<dbReference type="Gene3D" id="3.30.310.50">
    <property type="entry name" value="Alpha-D-phosphohexomutase, C-terminal domain"/>
    <property type="match status" value="1"/>
</dbReference>
<dbReference type="Gene3D" id="3.40.120.10">
    <property type="entry name" value="Alpha-D-Glucose-1,6-Bisphosphate, subunit A, domain 3"/>
    <property type="match status" value="3"/>
</dbReference>
<dbReference type="GO" id="GO:0004614">
    <property type="term" value="F:phosphoglucomutase activity"/>
    <property type="evidence" value="ECO:0007669"/>
    <property type="project" value="InterPro"/>
</dbReference>
<keyword evidence="14" id="KW-1185">Reference proteome</keyword>
<comment type="similarity">
    <text evidence="2 7">Belongs to the phosphohexose mutase family.</text>
</comment>
<comment type="caution">
    <text evidence="13">The sequence shown here is derived from an EMBL/GenBank/DDBJ whole genome shotgun (WGS) entry which is preliminary data.</text>
</comment>
<dbReference type="InterPro" id="IPR005845">
    <property type="entry name" value="A-D-PHexomutase_a/b/a-II"/>
</dbReference>
<evidence type="ECO:0000256" key="3">
    <source>
        <dbReference type="ARBA" id="ARBA00022553"/>
    </source>
</evidence>
<evidence type="ECO:0000256" key="4">
    <source>
        <dbReference type="ARBA" id="ARBA00022723"/>
    </source>
</evidence>
<dbReference type="InterPro" id="IPR016066">
    <property type="entry name" value="A-D-PHexomutase_CS"/>
</dbReference>
<gene>
    <name evidence="13" type="ORF">FRUB_05682</name>
</gene>
<keyword evidence="6" id="KW-0413">Isomerase</keyword>
<evidence type="ECO:0000256" key="8">
    <source>
        <dbReference type="SAM" id="MobiDB-lite"/>
    </source>
</evidence>
<dbReference type="CDD" id="cd05801">
    <property type="entry name" value="PGM_like3"/>
    <property type="match status" value="1"/>
</dbReference>
<dbReference type="AlphaFoldDB" id="A0A225DEA2"/>
<evidence type="ECO:0000259" key="12">
    <source>
        <dbReference type="Pfam" id="PF02880"/>
    </source>
</evidence>
<protein>
    <submittedName>
        <fullName evidence="13">Phosphoglucomutase</fullName>
    </submittedName>
</protein>
<reference evidence="14" key="1">
    <citation type="submission" date="2017-06" db="EMBL/GenBank/DDBJ databases">
        <title>Genome analysis of Fimbriiglobus ruber SP5, the first member of the order Planctomycetales with confirmed chitinolytic capability.</title>
        <authorList>
            <person name="Ravin N.V."/>
            <person name="Rakitin A.L."/>
            <person name="Ivanova A.A."/>
            <person name="Beletsky A.V."/>
            <person name="Kulichevskaya I.S."/>
            <person name="Mardanov A.V."/>
            <person name="Dedysh S.N."/>
        </authorList>
    </citation>
    <scope>NUCLEOTIDE SEQUENCE [LARGE SCALE GENOMIC DNA]</scope>
    <source>
        <strain evidence="14">SP5</strain>
    </source>
</reference>
<dbReference type="Pfam" id="PF02878">
    <property type="entry name" value="PGM_PMM_I"/>
    <property type="match status" value="1"/>
</dbReference>
<organism evidence="13 14">
    <name type="scientific">Fimbriiglobus ruber</name>
    <dbReference type="NCBI Taxonomy" id="1908690"/>
    <lineage>
        <taxon>Bacteria</taxon>
        <taxon>Pseudomonadati</taxon>
        <taxon>Planctomycetota</taxon>
        <taxon>Planctomycetia</taxon>
        <taxon>Gemmatales</taxon>
        <taxon>Gemmataceae</taxon>
        <taxon>Fimbriiglobus</taxon>
    </lineage>
</organism>
<evidence type="ECO:0000313" key="14">
    <source>
        <dbReference type="Proteomes" id="UP000214646"/>
    </source>
</evidence>
<dbReference type="InterPro" id="IPR016055">
    <property type="entry name" value="A-D-PHexomutase_a/b/a-I/II/III"/>
</dbReference>
<dbReference type="InterPro" id="IPR005846">
    <property type="entry name" value="A-D-PHexomutase_a/b/a-III"/>
</dbReference>
<evidence type="ECO:0000259" key="10">
    <source>
        <dbReference type="Pfam" id="PF02878"/>
    </source>
</evidence>
<dbReference type="GO" id="GO:0005975">
    <property type="term" value="P:carbohydrate metabolic process"/>
    <property type="evidence" value="ECO:0007669"/>
    <property type="project" value="InterPro"/>
</dbReference>
<keyword evidence="5 7" id="KW-0460">Magnesium</keyword>
<dbReference type="RefSeq" id="WP_088256646.1">
    <property type="nucleotide sequence ID" value="NZ_NIDE01000009.1"/>
</dbReference>
<dbReference type="InterPro" id="IPR005844">
    <property type="entry name" value="A-D-PHexomutase_a/b/a-I"/>
</dbReference>
<evidence type="ECO:0000256" key="1">
    <source>
        <dbReference type="ARBA" id="ARBA00001946"/>
    </source>
</evidence>
<feature type="domain" description="Alpha-D-phosphohexomutase C-terminal" evidence="9">
    <location>
        <begin position="471"/>
        <end position="538"/>
    </location>
</feature>
<feature type="domain" description="Alpha-D-phosphohexomutase alpha/beta/alpha" evidence="11">
    <location>
        <begin position="210"/>
        <end position="315"/>
    </location>
</feature>
<dbReference type="GO" id="GO:0006166">
    <property type="term" value="P:purine ribonucleoside salvage"/>
    <property type="evidence" value="ECO:0007669"/>
    <property type="project" value="TreeGrafter"/>
</dbReference>
<dbReference type="PANTHER" id="PTHR45745:SF1">
    <property type="entry name" value="PHOSPHOGLUCOMUTASE 2B-RELATED"/>
    <property type="match status" value="1"/>
</dbReference>
<dbReference type="InterPro" id="IPR036900">
    <property type="entry name" value="A-D-PHexomutase_C_sf"/>
</dbReference>
<dbReference type="SUPFAM" id="SSF55957">
    <property type="entry name" value="Phosphoglucomutase, C-terminal domain"/>
    <property type="match status" value="1"/>
</dbReference>
<keyword evidence="4 7" id="KW-0479">Metal-binding</keyword>
<dbReference type="OrthoDB" id="9806956at2"/>
<dbReference type="Pfam" id="PF00408">
    <property type="entry name" value="PGM_PMM_IV"/>
    <property type="match status" value="1"/>
</dbReference>
<proteinExistence type="inferred from homology"/>
<dbReference type="InterPro" id="IPR005843">
    <property type="entry name" value="A-D-PHexomutase_C"/>
</dbReference>
<sequence>MKVSSLAGKPADPSVLVNVPRLITAYFAEAPDASVPAQRVEFGTSGHRGSSFDTAFNEWHILAISQAICLYRLRKGIDGPLFLGMDTHALSVPALASALEVLAANGVEVLLAKDDEYTPTPAVSHAILTYNRGRTTGRADGIVVTPSHNPPHDGGFKYNPPHGGPAEPAITGWIEAKANEFLASGLRGVNRVPYERALRASTTHRHDYLDAYTKDLGNVIDMDAIRGAKIRLGVDPLGGAGVHYWEPIAERYGLNLTVVNKVVDPTFRFMTVDWDGQIRMDPSSPYAMARLIGLKDQFDIAFACDTDHDRHGIVTRSAGLLPPNHYLSVVVRYLFQHRPTWSNGAAVGKTLVSTQMIDRVAAKLDRKLYEVPVGFKWFVDGLLDGSLGFGGEESAGASFLRRDGSVWTTDKDGIIPALLAAEITARMGRDPGELYRDLTREFGEPAYDRVESPATPGQKQLLAKLSPQQVKLTELAGEKIRAILTRAPANDAPIGGLKVVAESGWFAARPSGTESIYKIYAESFKGADHLKRILEEARTIVGAALDAGSAPDAALTSPAPHEQTVSEAEELWRAEGNPN</sequence>
<dbReference type="InterPro" id="IPR005852">
    <property type="entry name" value="PGM_a-D-Glc-sp"/>
</dbReference>
<evidence type="ECO:0000256" key="6">
    <source>
        <dbReference type="ARBA" id="ARBA00023235"/>
    </source>
</evidence>
<dbReference type="Pfam" id="PF02879">
    <property type="entry name" value="PGM_PMM_II"/>
    <property type="match status" value="1"/>
</dbReference>
<name>A0A225DEA2_9BACT</name>
<comment type="cofactor">
    <cofactor evidence="1">
        <name>Mg(2+)</name>
        <dbReference type="ChEBI" id="CHEBI:18420"/>
    </cofactor>
</comment>
<evidence type="ECO:0000259" key="11">
    <source>
        <dbReference type="Pfam" id="PF02879"/>
    </source>
</evidence>
<evidence type="ECO:0000256" key="5">
    <source>
        <dbReference type="ARBA" id="ARBA00022842"/>
    </source>
</evidence>
<dbReference type="SUPFAM" id="SSF53738">
    <property type="entry name" value="Phosphoglucomutase, first 3 domains"/>
    <property type="match status" value="3"/>
</dbReference>